<dbReference type="GO" id="GO:0046872">
    <property type="term" value="F:metal ion binding"/>
    <property type="evidence" value="ECO:0007669"/>
    <property type="project" value="UniProtKB-KW"/>
</dbReference>
<evidence type="ECO:0000256" key="8">
    <source>
        <dbReference type="PROSITE-ProRule" id="PRU01319"/>
    </source>
</evidence>
<dbReference type="GeneID" id="33564200"/>
<evidence type="ECO:0000256" key="9">
    <source>
        <dbReference type="RuleBase" id="RU003515"/>
    </source>
</evidence>
<dbReference type="GO" id="GO:0005634">
    <property type="term" value="C:nucleus"/>
    <property type="evidence" value="ECO:0007669"/>
    <property type="project" value="EnsemblFungi"/>
</dbReference>
<dbReference type="RefSeq" id="XP_021886288.1">
    <property type="nucleotide sequence ID" value="XM_022022356.1"/>
</dbReference>
<dbReference type="FunFam" id="1.10.10.460:FF:000001">
    <property type="entry name" value="Ribonuclease"/>
    <property type="match status" value="1"/>
</dbReference>
<evidence type="ECO:0000256" key="7">
    <source>
        <dbReference type="ARBA" id="ARBA00022801"/>
    </source>
</evidence>
<evidence type="ECO:0000313" key="11">
    <source>
        <dbReference type="EMBL" id="ORZ28615.1"/>
    </source>
</evidence>
<evidence type="ECO:0000256" key="5">
    <source>
        <dbReference type="ARBA" id="ARBA00022723"/>
    </source>
</evidence>
<name>A0A1Y2H250_9FUNG</name>
<evidence type="ECO:0000256" key="2">
    <source>
        <dbReference type="ARBA" id="ARBA00001946"/>
    </source>
</evidence>
<keyword evidence="7 8" id="KW-0378">Hydrolase</keyword>
<gene>
    <name evidence="11" type="ORF">BCR41DRAFT_343782</name>
</gene>
<evidence type="ECO:0000256" key="6">
    <source>
        <dbReference type="ARBA" id="ARBA00022759"/>
    </source>
</evidence>
<dbReference type="FunFam" id="3.30.420.10:FF:000016">
    <property type="entry name" value="Ribonuclease"/>
    <property type="match status" value="1"/>
</dbReference>
<evidence type="ECO:0000256" key="3">
    <source>
        <dbReference type="ARBA" id="ARBA00007058"/>
    </source>
</evidence>
<dbReference type="EC" id="3.1.26.4" evidence="9"/>
<evidence type="ECO:0000256" key="1">
    <source>
        <dbReference type="ARBA" id="ARBA00000077"/>
    </source>
</evidence>
<dbReference type="AlphaFoldDB" id="A0A1Y2H250"/>
<dbReference type="CDD" id="cd07181">
    <property type="entry name" value="RNase_HII_eukaryota_like"/>
    <property type="match status" value="1"/>
</dbReference>
<dbReference type="InterPro" id="IPR004649">
    <property type="entry name" value="RNase_H2_suA"/>
</dbReference>
<comment type="catalytic activity">
    <reaction evidence="1 8 9">
        <text>Endonucleolytic cleavage to 5'-phosphomonoester.</text>
        <dbReference type="EC" id="3.1.26.4"/>
    </reaction>
</comment>
<dbReference type="GO" id="GO:0032299">
    <property type="term" value="C:ribonuclease H2 complex"/>
    <property type="evidence" value="ECO:0007669"/>
    <property type="project" value="EnsemblFungi"/>
</dbReference>
<accession>A0A1Y2H250</accession>
<comment type="function">
    <text evidence="9">Endonuclease that specifically degrades the RNA of RNA-DNA hybrids.</text>
</comment>
<keyword evidence="5 8" id="KW-0479">Metal-binding</keyword>
<dbReference type="GO" id="GO:1990516">
    <property type="term" value="P:ribonucleotide excision repair"/>
    <property type="evidence" value="ECO:0007669"/>
    <property type="project" value="EnsemblFungi"/>
</dbReference>
<dbReference type="STRING" id="64571.A0A1Y2H250"/>
<dbReference type="EMBL" id="MCFF01000001">
    <property type="protein sequence ID" value="ORZ28615.1"/>
    <property type="molecule type" value="Genomic_DNA"/>
</dbReference>
<dbReference type="GO" id="GO:0003723">
    <property type="term" value="F:RNA binding"/>
    <property type="evidence" value="ECO:0007669"/>
    <property type="project" value="UniProtKB-UniRule"/>
</dbReference>
<dbReference type="SUPFAM" id="SSF53098">
    <property type="entry name" value="Ribonuclease H-like"/>
    <property type="match status" value="1"/>
</dbReference>
<reference evidence="11 12" key="1">
    <citation type="submission" date="2016-07" db="EMBL/GenBank/DDBJ databases">
        <title>Pervasive Adenine N6-methylation of Active Genes in Fungi.</title>
        <authorList>
            <consortium name="DOE Joint Genome Institute"/>
            <person name="Mondo S.J."/>
            <person name="Dannebaum R.O."/>
            <person name="Kuo R.C."/>
            <person name="Labutti K."/>
            <person name="Haridas S."/>
            <person name="Kuo A."/>
            <person name="Salamov A."/>
            <person name="Ahrendt S.R."/>
            <person name="Lipzen A."/>
            <person name="Sullivan W."/>
            <person name="Andreopoulos W.B."/>
            <person name="Clum A."/>
            <person name="Lindquist E."/>
            <person name="Daum C."/>
            <person name="Ramamoorthy G.K."/>
            <person name="Gryganskyi A."/>
            <person name="Culley D."/>
            <person name="Magnuson J.K."/>
            <person name="James T.Y."/>
            <person name="O'Malley M.A."/>
            <person name="Stajich J.E."/>
            <person name="Spatafora J.W."/>
            <person name="Visel A."/>
            <person name="Grigoriev I.V."/>
        </authorList>
    </citation>
    <scope>NUCLEOTIDE SEQUENCE [LARGE SCALE GENOMIC DNA]</scope>
    <source>
        <strain evidence="11 12">NRRL 3116</strain>
    </source>
</reference>
<comment type="cofactor">
    <cofactor evidence="2">
        <name>Mg(2+)</name>
        <dbReference type="ChEBI" id="CHEBI:18420"/>
    </cofactor>
</comment>
<dbReference type="InterPro" id="IPR001352">
    <property type="entry name" value="RNase_HII/HIII"/>
</dbReference>
<dbReference type="InterPro" id="IPR036397">
    <property type="entry name" value="RNaseH_sf"/>
</dbReference>
<dbReference type="FunCoup" id="A0A1Y2H250">
    <property type="interactions" value="142"/>
</dbReference>
<keyword evidence="12" id="KW-1185">Reference proteome</keyword>
<comment type="similarity">
    <text evidence="3">Belongs to the RNase HII family. Eukaryotic subfamily.</text>
</comment>
<comment type="caution">
    <text evidence="11">The sequence shown here is derived from an EMBL/GenBank/DDBJ whole genome shotgun (WGS) entry which is preliminary data.</text>
</comment>
<dbReference type="NCBIfam" id="TIGR00729">
    <property type="entry name" value="ribonuclease HII"/>
    <property type="match status" value="1"/>
</dbReference>
<dbReference type="Gene3D" id="1.10.10.460">
    <property type="entry name" value="Ribonuclease hii. Domain 2"/>
    <property type="match status" value="1"/>
</dbReference>
<dbReference type="PANTHER" id="PTHR10954">
    <property type="entry name" value="RIBONUCLEASE H2 SUBUNIT A"/>
    <property type="match status" value="1"/>
</dbReference>
<evidence type="ECO:0000259" key="10">
    <source>
        <dbReference type="PROSITE" id="PS51975"/>
    </source>
</evidence>
<feature type="binding site" evidence="8">
    <location>
        <position position="167"/>
    </location>
    <ligand>
        <name>a divalent metal cation</name>
        <dbReference type="ChEBI" id="CHEBI:60240"/>
    </ligand>
</feature>
<dbReference type="InParanoid" id="A0A1Y2H250"/>
<dbReference type="PANTHER" id="PTHR10954:SF7">
    <property type="entry name" value="RIBONUCLEASE H2 SUBUNIT A"/>
    <property type="match status" value="1"/>
</dbReference>
<sequence>MDPEEELFPFETEEEELVVSESAIRPPSGTDKALLKSYTYTTPLPTLLEPDQECILGVDEAGRGPVLGPMVYGICYCPLSKADELAGLGFADSKTLKEHERDNLLEVITSRPDLIGWSVRILSPMDISNSMLRKEKYNLNALAHDTTIQLIRETLASGVNVKEVYVDTVGPPETYQKKLEGLFPSISKIVVAKKADSKFPIVSAASICAKVTRDDVLKHWIFAETGMDDTISRQFGSGYPSDPKTVSWLKANMDPIFGYPNIVRFSWQTCKTLLETSGKTVRWPDDDESRSQPRITALFGQAGGDTVELTKQKRKYSTFASKTNPRPRPQLMQDMALKNVIDF</sequence>
<feature type="binding site" evidence="8">
    <location>
        <position position="59"/>
    </location>
    <ligand>
        <name>a divalent metal cation</name>
        <dbReference type="ChEBI" id="CHEBI:60240"/>
    </ligand>
</feature>
<dbReference type="Proteomes" id="UP000193648">
    <property type="component" value="Unassembled WGS sequence"/>
</dbReference>
<proteinExistence type="inferred from homology"/>
<dbReference type="PROSITE" id="PS51975">
    <property type="entry name" value="RNASE_H_2"/>
    <property type="match status" value="1"/>
</dbReference>
<dbReference type="InterPro" id="IPR024567">
    <property type="entry name" value="RNase_HII/HIII_dom"/>
</dbReference>
<evidence type="ECO:0000313" key="12">
    <source>
        <dbReference type="Proteomes" id="UP000193648"/>
    </source>
</evidence>
<organism evidence="11 12">
    <name type="scientific">Lobosporangium transversale</name>
    <dbReference type="NCBI Taxonomy" id="64571"/>
    <lineage>
        <taxon>Eukaryota</taxon>
        <taxon>Fungi</taxon>
        <taxon>Fungi incertae sedis</taxon>
        <taxon>Mucoromycota</taxon>
        <taxon>Mortierellomycotina</taxon>
        <taxon>Mortierellomycetes</taxon>
        <taxon>Mortierellales</taxon>
        <taxon>Mortierellaceae</taxon>
        <taxon>Lobosporangium</taxon>
    </lineage>
</organism>
<keyword evidence="6 8" id="KW-0255">Endonuclease</keyword>
<dbReference type="GO" id="GO:0043137">
    <property type="term" value="P:DNA replication, removal of RNA primer"/>
    <property type="evidence" value="ECO:0007669"/>
    <property type="project" value="EnsemblFungi"/>
</dbReference>
<keyword evidence="4 8" id="KW-0540">Nuclease</keyword>
<dbReference type="OrthoDB" id="7462577at2759"/>
<evidence type="ECO:0000256" key="4">
    <source>
        <dbReference type="ARBA" id="ARBA00022722"/>
    </source>
</evidence>
<feature type="domain" description="RNase H type-2" evidence="10">
    <location>
        <begin position="53"/>
        <end position="279"/>
    </location>
</feature>
<feature type="binding site" evidence="8">
    <location>
        <position position="60"/>
    </location>
    <ligand>
        <name>a divalent metal cation</name>
        <dbReference type="ChEBI" id="CHEBI:60240"/>
    </ligand>
</feature>
<dbReference type="Gene3D" id="3.30.420.10">
    <property type="entry name" value="Ribonuclease H-like superfamily/Ribonuclease H"/>
    <property type="match status" value="1"/>
</dbReference>
<dbReference type="Pfam" id="PF01351">
    <property type="entry name" value="RNase_HII"/>
    <property type="match status" value="1"/>
</dbReference>
<dbReference type="InterPro" id="IPR012337">
    <property type="entry name" value="RNaseH-like_sf"/>
</dbReference>
<protein>
    <recommendedName>
        <fullName evidence="9">Ribonuclease</fullName>
        <ecNumber evidence="9">3.1.26.4</ecNumber>
    </recommendedName>
</protein>
<dbReference type="InterPro" id="IPR023160">
    <property type="entry name" value="RNase_HII_hlx-loop-hlx_cap_dom"/>
</dbReference>
<comment type="cofactor">
    <cofactor evidence="8">
        <name>Mn(2+)</name>
        <dbReference type="ChEBI" id="CHEBI:29035"/>
    </cofactor>
    <cofactor evidence="8">
        <name>Mg(2+)</name>
        <dbReference type="ChEBI" id="CHEBI:18420"/>
    </cofactor>
    <text evidence="8">Manganese or magnesium. Binds 1 divalent metal ion per monomer in the absence of substrate. May bind a second metal ion after substrate binding.</text>
</comment>
<dbReference type="GO" id="GO:0004523">
    <property type="term" value="F:RNA-DNA hybrid ribonuclease activity"/>
    <property type="evidence" value="ECO:0007669"/>
    <property type="project" value="UniProtKB-UniRule"/>
</dbReference>